<evidence type="ECO:0000313" key="4">
    <source>
        <dbReference type="Proteomes" id="UP001499993"/>
    </source>
</evidence>
<protein>
    <submittedName>
        <fullName evidence="3">MFS transporter</fullName>
    </submittedName>
</protein>
<dbReference type="PANTHER" id="PTHR23542">
    <property type="match status" value="1"/>
</dbReference>
<keyword evidence="4" id="KW-1185">Reference proteome</keyword>
<feature type="transmembrane region" description="Helical" evidence="2">
    <location>
        <begin position="79"/>
        <end position="96"/>
    </location>
</feature>
<dbReference type="InterPro" id="IPR011701">
    <property type="entry name" value="MFS"/>
</dbReference>
<gene>
    <name evidence="3" type="ORF">GCM10023224_38620</name>
</gene>
<feature type="transmembrane region" description="Helical" evidence="2">
    <location>
        <begin position="348"/>
        <end position="371"/>
    </location>
</feature>
<organism evidence="3 4">
    <name type="scientific">Streptomonospora halophila</name>
    <dbReference type="NCBI Taxonomy" id="427369"/>
    <lineage>
        <taxon>Bacteria</taxon>
        <taxon>Bacillati</taxon>
        <taxon>Actinomycetota</taxon>
        <taxon>Actinomycetes</taxon>
        <taxon>Streptosporangiales</taxon>
        <taxon>Nocardiopsidaceae</taxon>
        <taxon>Streptomonospora</taxon>
    </lineage>
</organism>
<dbReference type="Gene3D" id="1.20.1250.20">
    <property type="entry name" value="MFS general substrate transporter like domains"/>
    <property type="match status" value="2"/>
</dbReference>
<proteinExistence type="predicted"/>
<keyword evidence="2" id="KW-0472">Membrane</keyword>
<evidence type="ECO:0000313" key="3">
    <source>
        <dbReference type="EMBL" id="GAA4950585.1"/>
    </source>
</evidence>
<feature type="transmembrane region" description="Helical" evidence="2">
    <location>
        <begin position="33"/>
        <end position="58"/>
    </location>
</feature>
<evidence type="ECO:0000256" key="1">
    <source>
        <dbReference type="SAM" id="MobiDB-lite"/>
    </source>
</evidence>
<feature type="transmembrane region" description="Helical" evidence="2">
    <location>
        <begin position="288"/>
        <end position="306"/>
    </location>
</feature>
<dbReference type="EMBL" id="BAABIK010000024">
    <property type="protein sequence ID" value="GAA4950585.1"/>
    <property type="molecule type" value="Genomic_DNA"/>
</dbReference>
<feature type="transmembrane region" description="Helical" evidence="2">
    <location>
        <begin position="223"/>
        <end position="248"/>
    </location>
</feature>
<feature type="transmembrane region" description="Helical" evidence="2">
    <location>
        <begin position="254"/>
        <end position="276"/>
    </location>
</feature>
<keyword evidence="2" id="KW-0812">Transmembrane</keyword>
<name>A0ABP9GQR1_9ACTN</name>
<dbReference type="RefSeq" id="WP_345557946.1">
    <property type="nucleotide sequence ID" value="NZ_BAABIK010000024.1"/>
</dbReference>
<keyword evidence="2" id="KW-1133">Transmembrane helix</keyword>
<dbReference type="InterPro" id="IPR036259">
    <property type="entry name" value="MFS_trans_sf"/>
</dbReference>
<dbReference type="Proteomes" id="UP001499993">
    <property type="component" value="Unassembled WGS sequence"/>
</dbReference>
<evidence type="ECO:0000256" key="2">
    <source>
        <dbReference type="SAM" id="Phobius"/>
    </source>
</evidence>
<feature type="compositionally biased region" description="Low complexity" evidence="1">
    <location>
        <begin position="406"/>
        <end position="418"/>
    </location>
</feature>
<dbReference type="PANTHER" id="PTHR23542:SF1">
    <property type="entry name" value="MAJOR FACILITATOR SUPERFAMILY (MFS) PROFILE DOMAIN-CONTAINING PROTEIN"/>
    <property type="match status" value="1"/>
</dbReference>
<feature type="transmembrane region" description="Helical" evidence="2">
    <location>
        <begin position="312"/>
        <end position="336"/>
    </location>
</feature>
<sequence length="432" mass="42792">MLASYRRLFAVPHLPALLFWSLCARLQLGGLPIAVTFLVAGWTGSYGLAGLVAGGLTVGTAVAGPLRGRLADRRSKARLMLTSAAVYGAGLAGLALLPAELWWASVPLALATGLFQPPATQIARSIWPRITSGPTRQTMFAAEATLQELLFIAGPLLAAAAVALGGGRLGVAVMAVLPCLGAAGFAWSLRRAGLSEPLPADPAGADGGPEHSAARSLLRNPQIALVLGMTALLAVGLGAVDLTMVAWAREMGSPGFAGALMAVYAAGSGVGGLLSGAFTGPPRPARRALGTAAGAALLVPLLPPLLQLPSPWLLTPVLFAGGLAIAPTIAAVTERLGDAAPASRRGEAYGWLASGITAGISLAAPMTGWLIDAGGVTAGAAGAAIAAGLAALASLGLRSTAVRPEAVTPATPAAGGPPTDAPPPAGPQAKAE</sequence>
<reference evidence="4" key="1">
    <citation type="journal article" date="2019" name="Int. J. Syst. Evol. Microbiol.">
        <title>The Global Catalogue of Microorganisms (GCM) 10K type strain sequencing project: providing services to taxonomists for standard genome sequencing and annotation.</title>
        <authorList>
            <consortium name="The Broad Institute Genomics Platform"/>
            <consortium name="The Broad Institute Genome Sequencing Center for Infectious Disease"/>
            <person name="Wu L."/>
            <person name="Ma J."/>
        </authorList>
    </citation>
    <scope>NUCLEOTIDE SEQUENCE [LARGE SCALE GENOMIC DNA]</scope>
    <source>
        <strain evidence="4">JCM 18123</strain>
    </source>
</reference>
<dbReference type="SUPFAM" id="SSF103473">
    <property type="entry name" value="MFS general substrate transporter"/>
    <property type="match status" value="1"/>
</dbReference>
<feature type="region of interest" description="Disordered" evidence="1">
    <location>
        <begin position="406"/>
        <end position="432"/>
    </location>
</feature>
<feature type="transmembrane region" description="Helical" evidence="2">
    <location>
        <begin position="140"/>
        <end position="163"/>
    </location>
</feature>
<dbReference type="Pfam" id="PF07690">
    <property type="entry name" value="MFS_1"/>
    <property type="match status" value="1"/>
</dbReference>
<feature type="transmembrane region" description="Helical" evidence="2">
    <location>
        <begin position="377"/>
        <end position="397"/>
    </location>
</feature>
<accession>A0ABP9GQR1</accession>
<comment type="caution">
    <text evidence="3">The sequence shown here is derived from an EMBL/GenBank/DDBJ whole genome shotgun (WGS) entry which is preliminary data.</text>
</comment>